<evidence type="ECO:0000313" key="3">
    <source>
        <dbReference type="Proteomes" id="UP001197684"/>
    </source>
</evidence>
<gene>
    <name evidence="2" type="ORF">LIZ56_13120</name>
</gene>
<dbReference type="Proteomes" id="UP001197684">
    <property type="component" value="Unassembled WGS sequence"/>
</dbReference>
<dbReference type="InterPro" id="IPR025272">
    <property type="entry name" value="SocA_Panacea"/>
</dbReference>
<sequence length="333" mass="38010">MAEKKRMDFCTTCRKDTTYTLEKININKIIKDKEYNFSITAALCDECGEAMAVPGLIDKNIQEIDEQYRAYENLVSIDEIEKLMKIYKIGKAPLSLALGFGEVTITRYLSGQIPSKEYSDIIRAAIASPSYMKQKLLENKGKIASAAYTKSMEAATQLENLFSVSDKMLRVISCVFDQLEEVTPLMLQKLLYFIQGISYALNRTPMFPETCQAWVHGPVYPVVYDLFRDFKYNPIEDARFAIFNGIEDNLTADEHLIIDLVVNTFGEYSGKVLERITHSESPWKAARAGYSDGIPSHEPIPDENIKSYFQAMNEKYDFSYESGIKHYINDILQ</sequence>
<protein>
    <submittedName>
        <fullName evidence="2">DUF4065 domain-containing protein</fullName>
    </submittedName>
</protein>
<feature type="domain" description="Antitoxin SocA-like Panacea" evidence="1">
    <location>
        <begin position="187"/>
        <end position="284"/>
    </location>
</feature>
<evidence type="ECO:0000313" key="2">
    <source>
        <dbReference type="EMBL" id="MCB6939341.1"/>
    </source>
</evidence>
<dbReference type="RefSeq" id="WP_306778682.1">
    <property type="nucleotide sequence ID" value="NZ_JAJCJK010000025.1"/>
</dbReference>
<dbReference type="EMBL" id="JAJCJK010000025">
    <property type="protein sequence ID" value="MCB6939341.1"/>
    <property type="molecule type" value="Genomic_DNA"/>
</dbReference>
<dbReference type="AlphaFoldDB" id="A0AAW4UHS1"/>
<proteinExistence type="predicted"/>
<reference evidence="2" key="1">
    <citation type="submission" date="2021-10" db="EMBL/GenBank/DDBJ databases">
        <title>Collection of gut derived symbiotic bacterial strains cultured from healthy donors.</title>
        <authorList>
            <person name="Lin H."/>
            <person name="Littmann E."/>
            <person name="Kohout C."/>
            <person name="Pamer E.G."/>
        </authorList>
    </citation>
    <scope>NUCLEOTIDE SEQUENCE</scope>
    <source>
        <strain evidence="2">DFI.9.42</strain>
    </source>
</reference>
<accession>A0AAW4UHS1</accession>
<evidence type="ECO:0000259" key="1">
    <source>
        <dbReference type="Pfam" id="PF13274"/>
    </source>
</evidence>
<comment type="caution">
    <text evidence="2">The sequence shown here is derived from an EMBL/GenBank/DDBJ whole genome shotgun (WGS) entry which is preliminary data.</text>
</comment>
<name>A0AAW4UHS1_9FIRM</name>
<dbReference type="Pfam" id="PF13274">
    <property type="entry name" value="SocA_Panacea"/>
    <property type="match status" value="1"/>
</dbReference>
<organism evidence="2 3">
    <name type="scientific">Agathobacter rectalis</name>
    <dbReference type="NCBI Taxonomy" id="39491"/>
    <lineage>
        <taxon>Bacteria</taxon>
        <taxon>Bacillati</taxon>
        <taxon>Bacillota</taxon>
        <taxon>Clostridia</taxon>
        <taxon>Lachnospirales</taxon>
        <taxon>Lachnospiraceae</taxon>
        <taxon>Agathobacter</taxon>
    </lineage>
</organism>